<accession>A0AAD3NRP5</accession>
<dbReference type="EMBL" id="BSEH01000259">
    <property type="protein sequence ID" value="GLJ58066.1"/>
    <property type="molecule type" value="Genomic_DNA"/>
</dbReference>
<comment type="caution">
    <text evidence="2">The sequence shown here is derived from an EMBL/GenBank/DDBJ whole genome shotgun (WGS) entry which is preliminary data.</text>
</comment>
<evidence type="ECO:0000313" key="3">
    <source>
        <dbReference type="EMBL" id="GLJ59053.1"/>
    </source>
</evidence>
<sequence length="599" mass="67757">MASSRDFMPSPAPSQDIDLDLGWSDVFTILADYLTIGFYGLFSFLIMLDVWRAITKRATWLPGKAFTLTGVTVQIIVWWTSVSHIVNECKKDVEEDELAFFHQIVLSGKVAVCVFIGYLLPGMAASSVTTFLALGISICAQIASELVLFQKQQDYSIIFDKPQDYKNWKTWAEAANLILLICIIVLGSISVCTMLGSQTFHGLMKQRTHAIFSLAHVDEFELSNERTMAVSWNDFENEVLSSWLVARVCRADYVISSKLCGLLSEVIIGTFIYWLRKLMRRGHPVAEPEKCQNILKLICMPGEDPSDLWEANEMSFNKLKSLMQEGCKKGGTSDKINSIFSLYSLQWAEDGKRLLNMLEAEAFPSVMKYFPSVEKRCVRLTVVSLITIFSQLHKAESAPLGNVLNACQEVWDLLSFADECDIDLQANEISLSDDLSKDKDQVGMAAEREFYKLQKVYKKLDSGSEECVINVVDAPNILQELLRNCEVLLKKESLIGGEEEVAILSDSKDWMQIAPKYNLYKLCKLMLEKDIEDLTAWTEVSLKNVIAFAVTRLPNMLVKQCKKWAEEFEEDKFWEAIELAGKCRGMIAAWTKEGMDVQN</sequence>
<evidence type="ECO:0000313" key="4">
    <source>
        <dbReference type="Proteomes" id="UP001234787"/>
    </source>
</evidence>
<proteinExistence type="predicted"/>
<feature type="transmembrane region" description="Helical" evidence="1">
    <location>
        <begin position="174"/>
        <end position="197"/>
    </location>
</feature>
<reference evidence="2" key="1">
    <citation type="submission" date="2022-12" db="EMBL/GenBank/DDBJ databases">
        <title>Chromosome-Level Genome Assembly of Japanese Cedar (Cryptomeriajaponica D. Don).</title>
        <authorList>
            <person name="Fujino T."/>
            <person name="Yamaguchi K."/>
            <person name="Yokoyama T."/>
            <person name="Hamanaka T."/>
            <person name="Harazono Y."/>
            <person name="Kamada H."/>
            <person name="Kobayashi W."/>
            <person name="Ujino-Ihara T."/>
            <person name="Uchiyama K."/>
            <person name="Matsumoto A."/>
            <person name="Izuno A."/>
            <person name="Tsumura Y."/>
            <person name="Toyoda A."/>
            <person name="Shigenobu S."/>
            <person name="Moriguchi Y."/>
            <person name="Ueno S."/>
            <person name="Kasahara M."/>
        </authorList>
    </citation>
    <scope>NUCLEOTIDE SEQUENCE</scope>
</reference>
<feature type="transmembrane region" description="Helical" evidence="1">
    <location>
        <begin position="100"/>
        <end position="119"/>
    </location>
</feature>
<keyword evidence="1" id="KW-0472">Membrane</keyword>
<keyword evidence="1" id="KW-1133">Transmembrane helix</keyword>
<protein>
    <submittedName>
        <fullName evidence="2">Uncharacterized protein</fullName>
    </submittedName>
</protein>
<gene>
    <name evidence="2" type="ORF">SUGI_1412800</name>
    <name evidence="3" type="ORF">SUGI_1490160</name>
</gene>
<feature type="transmembrane region" description="Helical" evidence="1">
    <location>
        <begin position="26"/>
        <end position="48"/>
    </location>
</feature>
<evidence type="ECO:0000313" key="2">
    <source>
        <dbReference type="EMBL" id="GLJ58066.1"/>
    </source>
</evidence>
<keyword evidence="1" id="KW-0812">Transmembrane</keyword>
<dbReference type="EMBL" id="BSEH01000672">
    <property type="protein sequence ID" value="GLJ59053.1"/>
    <property type="molecule type" value="Genomic_DNA"/>
</dbReference>
<evidence type="ECO:0000256" key="1">
    <source>
        <dbReference type="SAM" id="Phobius"/>
    </source>
</evidence>
<dbReference type="Proteomes" id="UP001234787">
    <property type="component" value="Unassembled WGS sequence"/>
</dbReference>
<feature type="transmembrane region" description="Helical" evidence="1">
    <location>
        <begin position="60"/>
        <end position="80"/>
    </location>
</feature>
<feature type="transmembrane region" description="Helical" evidence="1">
    <location>
        <begin position="253"/>
        <end position="275"/>
    </location>
</feature>
<feature type="transmembrane region" description="Helical" evidence="1">
    <location>
        <begin position="131"/>
        <end position="149"/>
    </location>
</feature>
<keyword evidence="4" id="KW-1185">Reference proteome</keyword>
<dbReference type="AlphaFoldDB" id="A0AAD3NRP5"/>
<organism evidence="2 4">
    <name type="scientific">Cryptomeria japonica</name>
    <name type="common">Japanese cedar</name>
    <name type="synonym">Cupressus japonica</name>
    <dbReference type="NCBI Taxonomy" id="3369"/>
    <lineage>
        <taxon>Eukaryota</taxon>
        <taxon>Viridiplantae</taxon>
        <taxon>Streptophyta</taxon>
        <taxon>Embryophyta</taxon>
        <taxon>Tracheophyta</taxon>
        <taxon>Spermatophyta</taxon>
        <taxon>Pinopsida</taxon>
        <taxon>Pinidae</taxon>
        <taxon>Conifers II</taxon>
        <taxon>Cupressales</taxon>
        <taxon>Cupressaceae</taxon>
        <taxon>Cryptomeria</taxon>
    </lineage>
</organism>
<name>A0AAD3NRP5_CRYJA</name>